<proteinExistence type="predicted"/>
<accession>A0AC61NPA8</accession>
<keyword evidence="2" id="KW-1185">Reference proteome</keyword>
<dbReference type="Proteomes" id="UP000826212">
    <property type="component" value="Chromosome"/>
</dbReference>
<evidence type="ECO:0000313" key="2">
    <source>
        <dbReference type="Proteomes" id="UP000826212"/>
    </source>
</evidence>
<protein>
    <submittedName>
        <fullName evidence="1">ABC transporter permease</fullName>
    </submittedName>
</protein>
<organism evidence="1 2">
    <name type="scientific">Halosquirtibacter laminarini</name>
    <dbReference type="NCBI Taxonomy" id="3374600"/>
    <lineage>
        <taxon>Bacteria</taxon>
        <taxon>Pseudomonadati</taxon>
        <taxon>Bacteroidota</taxon>
        <taxon>Bacteroidia</taxon>
        <taxon>Marinilabiliales</taxon>
        <taxon>Prolixibacteraceae</taxon>
        <taxon>Halosquirtibacter</taxon>
    </lineage>
</organism>
<name>A0AC61NPA8_9BACT</name>
<dbReference type="EMBL" id="CP081303">
    <property type="protein sequence ID" value="QZE15200.1"/>
    <property type="molecule type" value="Genomic_DNA"/>
</dbReference>
<evidence type="ECO:0000313" key="1">
    <source>
        <dbReference type="EMBL" id="QZE15200.1"/>
    </source>
</evidence>
<reference evidence="1" key="1">
    <citation type="submission" date="2021-08" db="EMBL/GenBank/DDBJ databases">
        <title>Novel anaerobic bacterium isolated from sea squirt in East Sea, Republic of Korea.</title>
        <authorList>
            <person name="Nguyen T.H."/>
            <person name="Li Z."/>
            <person name="Lee Y.-J."/>
            <person name="Ko J."/>
            <person name="Kim S.-G."/>
        </authorList>
    </citation>
    <scope>NUCLEOTIDE SEQUENCE</scope>
    <source>
        <strain evidence="1">KCTC 25031</strain>
    </source>
</reference>
<sequence length="405" mass="46281">MRNEIVMAWRNLWRNKRRTWTMISSIFFGVLVCSFMSGMQEGMYSGMIRNTVEKYLGYYQIQDKSYWEDKKINNTMECTPELMKKWSNEEVNLVPKLDSYALVSYEKKSRPVVVRGVDIPNEIQMSHFDKQLQEGEMIAPNDYAVLIGSTLASYLNVSLGDSLVLLSQGYHGQTAAALIPVKGIVKDPIPNMNKRLVYMPLATAQSFYSAPNRVTSVAVLKNDKLDMPQYRASLSSRLDASLVAKRWDELQPELIQQIEGDRVGGDLIKVILFLVIGFGLLGTVTMMVAERKRELGIMISVGMRRQKLARILIYESFIMTWIGVIIGALSSYLILSYYAQNPIPMTGDMRKMILEMGWDPVMSFSNDPMIIFNQSIVLVVMMIFIAIYPWINVMKLKEHLAVREQ</sequence>
<gene>
    <name evidence="1" type="ORF">K4L44_05030</name>
</gene>